<evidence type="ECO:0000256" key="8">
    <source>
        <dbReference type="ARBA" id="ARBA00023002"/>
    </source>
</evidence>
<proteinExistence type="predicted"/>
<evidence type="ECO:0000256" key="2">
    <source>
        <dbReference type="ARBA" id="ARBA00004604"/>
    </source>
</evidence>
<evidence type="ECO:0000256" key="22">
    <source>
        <dbReference type="ARBA" id="ARBA00062909"/>
    </source>
</evidence>
<gene>
    <name evidence="29" type="ORF">WA026_014912</name>
</gene>
<evidence type="ECO:0000256" key="10">
    <source>
        <dbReference type="ARBA" id="ARBA00023204"/>
    </source>
</evidence>
<evidence type="ECO:0000256" key="4">
    <source>
        <dbReference type="ARBA" id="ARBA00022723"/>
    </source>
</evidence>
<keyword evidence="9" id="KW-0408">Iron</keyword>
<evidence type="ECO:0000256" key="5">
    <source>
        <dbReference type="ARBA" id="ARBA00022763"/>
    </source>
</evidence>
<dbReference type="PANTHER" id="PTHR31573:SF1">
    <property type="entry name" value="DNA OXIDATIVE DEMETHYLASE ALKBH2"/>
    <property type="match status" value="1"/>
</dbReference>
<evidence type="ECO:0000256" key="27">
    <source>
        <dbReference type="PIRSR" id="PIRSR632852-1"/>
    </source>
</evidence>
<dbReference type="GO" id="GO:0005730">
    <property type="term" value="C:nucleolus"/>
    <property type="evidence" value="ECO:0007669"/>
    <property type="project" value="UniProtKB-SubCell"/>
</dbReference>
<evidence type="ECO:0000256" key="12">
    <source>
        <dbReference type="ARBA" id="ARBA00051010"/>
    </source>
</evidence>
<feature type="binding site" evidence="27">
    <location>
        <begin position="29"/>
        <end position="31"/>
    </location>
    <ligand>
        <name>substrate</name>
    </ligand>
</feature>
<dbReference type="Proteomes" id="UP001431783">
    <property type="component" value="Unassembled WGS sequence"/>
</dbReference>
<evidence type="ECO:0000256" key="9">
    <source>
        <dbReference type="ARBA" id="ARBA00023004"/>
    </source>
</evidence>
<feature type="domain" description="Fe2OG dioxygenase" evidence="28">
    <location>
        <begin position="59"/>
        <end position="165"/>
    </location>
</feature>
<evidence type="ECO:0000313" key="29">
    <source>
        <dbReference type="EMBL" id="KAK9886126.1"/>
    </source>
</evidence>
<evidence type="ECO:0000256" key="13">
    <source>
        <dbReference type="ARBA" id="ARBA00051165"/>
    </source>
</evidence>
<keyword evidence="5" id="KW-0227">DNA damage</keyword>
<evidence type="ECO:0000256" key="3">
    <source>
        <dbReference type="ARBA" id="ARBA00004642"/>
    </source>
</evidence>
<feature type="binding site" evidence="27">
    <location>
        <position position="156"/>
    </location>
    <ligand>
        <name>2-oxoglutarate</name>
        <dbReference type="ChEBI" id="CHEBI:16810"/>
    </ligand>
</feature>
<keyword evidence="11" id="KW-0539">Nucleus</keyword>
<dbReference type="Pfam" id="PF13532">
    <property type="entry name" value="2OG-FeII_Oxy_2"/>
    <property type="match status" value="1"/>
</dbReference>
<dbReference type="EC" id="1.14.11.33" evidence="23"/>
<keyword evidence="4" id="KW-0479">Metal-binding</keyword>
<dbReference type="GO" id="GO:0006307">
    <property type="term" value="P:DNA alkylation repair"/>
    <property type="evidence" value="ECO:0007669"/>
    <property type="project" value="TreeGrafter"/>
</dbReference>
<evidence type="ECO:0000256" key="24">
    <source>
        <dbReference type="ARBA" id="ARBA00072134"/>
    </source>
</evidence>
<evidence type="ECO:0000256" key="11">
    <source>
        <dbReference type="ARBA" id="ARBA00023242"/>
    </source>
</evidence>
<feature type="binding site" evidence="27">
    <location>
        <position position="81"/>
    </location>
    <ligand>
        <name>substrate</name>
    </ligand>
</feature>
<comment type="catalytic activity">
    <reaction evidence="15">
        <text>an N(3)-methyl-2'-deoxycytidine in double-stranded DNA + 2-oxoglutarate + O2 = a 2'-deoxycytidine in double-stranded DNA + formaldehyde + succinate + CO2 + H(+)</text>
        <dbReference type="Rhea" id="RHEA:70439"/>
        <dbReference type="Rhea" id="RHEA-COMP:14237"/>
        <dbReference type="Rhea" id="RHEA-COMP:17070"/>
        <dbReference type="ChEBI" id="CHEBI:15378"/>
        <dbReference type="ChEBI" id="CHEBI:15379"/>
        <dbReference type="ChEBI" id="CHEBI:16526"/>
        <dbReference type="ChEBI" id="CHEBI:16810"/>
        <dbReference type="ChEBI" id="CHEBI:16842"/>
        <dbReference type="ChEBI" id="CHEBI:30031"/>
        <dbReference type="ChEBI" id="CHEBI:85452"/>
        <dbReference type="ChEBI" id="CHEBI:139075"/>
    </reaction>
    <physiologicalReaction direction="left-to-right" evidence="15">
        <dbReference type="Rhea" id="RHEA:70440"/>
    </physiologicalReaction>
</comment>
<dbReference type="FunFam" id="2.60.120.590:FF:000004">
    <property type="entry name" value="DNA oxidative demethylase ALKBH2"/>
    <property type="match status" value="1"/>
</dbReference>
<evidence type="ECO:0000256" key="25">
    <source>
        <dbReference type="ARBA" id="ARBA00077989"/>
    </source>
</evidence>
<dbReference type="PROSITE" id="PS51471">
    <property type="entry name" value="FE2OG_OXY"/>
    <property type="match status" value="1"/>
</dbReference>
<comment type="catalytic activity">
    <reaction evidence="17">
        <text>a 1,N(2)-etheno-2'-deoxyguanosine in double-stranded DNA + 2-oxoglutarate + O2 + H2O = a 2'-deoxyguanosine in double-stranded DNA + glyoxal + succinate + CO2</text>
        <dbReference type="Rhea" id="RHEA:70487"/>
        <dbReference type="Rhea" id="RHEA-COMP:17910"/>
        <dbReference type="Rhea" id="RHEA-COMP:17912"/>
        <dbReference type="ChEBI" id="CHEBI:15377"/>
        <dbReference type="ChEBI" id="CHEBI:15379"/>
        <dbReference type="ChEBI" id="CHEBI:16526"/>
        <dbReference type="ChEBI" id="CHEBI:16810"/>
        <dbReference type="ChEBI" id="CHEBI:30031"/>
        <dbReference type="ChEBI" id="CHEBI:34779"/>
        <dbReference type="ChEBI" id="CHEBI:85445"/>
        <dbReference type="ChEBI" id="CHEBI:189586"/>
    </reaction>
    <physiologicalReaction direction="left-to-right" evidence="17">
        <dbReference type="Rhea" id="RHEA:70488"/>
    </physiologicalReaction>
</comment>
<evidence type="ECO:0000256" key="1">
    <source>
        <dbReference type="ARBA" id="ARBA00001954"/>
    </source>
</evidence>
<keyword evidence="10" id="KW-0234">DNA repair</keyword>
<dbReference type="Gene3D" id="2.60.120.590">
    <property type="entry name" value="Alpha-ketoglutarate-dependent dioxygenase AlkB-like"/>
    <property type="match status" value="1"/>
</dbReference>
<evidence type="ECO:0000313" key="30">
    <source>
        <dbReference type="Proteomes" id="UP001431783"/>
    </source>
</evidence>
<name>A0AAW1V216_9CUCU</name>
<feature type="binding site" evidence="27">
    <location>
        <position position="68"/>
    </location>
    <ligand>
        <name>2-oxoglutarate</name>
        <dbReference type="ChEBI" id="CHEBI:16810"/>
    </ligand>
</feature>
<comment type="cofactor">
    <cofactor evidence="1">
        <name>Fe(2+)</name>
        <dbReference type="ChEBI" id="CHEBI:29033"/>
    </cofactor>
</comment>
<evidence type="ECO:0000259" key="28">
    <source>
        <dbReference type="PROSITE" id="PS51471"/>
    </source>
</evidence>
<feature type="binding site" evidence="27">
    <location>
        <position position="66"/>
    </location>
    <ligand>
        <name>2-oxoglutarate</name>
        <dbReference type="ChEBI" id="CHEBI:16810"/>
    </ligand>
</feature>
<comment type="catalytic activity">
    <reaction evidence="16">
        <text>a 3,N(4)-etheno-2'-deoxycytidine in double-stranded DNA + 2-oxoglutarate + O2 + H2O = a 2'-deoxycytidine in double-stranded DNA + glyoxal + succinate + CO2</text>
        <dbReference type="Rhea" id="RHEA:70467"/>
        <dbReference type="Rhea" id="RHEA-COMP:17070"/>
        <dbReference type="Rhea" id="RHEA-COMP:17905"/>
        <dbReference type="ChEBI" id="CHEBI:15377"/>
        <dbReference type="ChEBI" id="CHEBI:15379"/>
        <dbReference type="ChEBI" id="CHEBI:16526"/>
        <dbReference type="ChEBI" id="CHEBI:16810"/>
        <dbReference type="ChEBI" id="CHEBI:30031"/>
        <dbReference type="ChEBI" id="CHEBI:34779"/>
        <dbReference type="ChEBI" id="CHEBI:85452"/>
        <dbReference type="ChEBI" id="CHEBI:189585"/>
    </reaction>
    <physiologicalReaction direction="left-to-right" evidence="16">
        <dbReference type="Rhea" id="RHEA:70468"/>
    </physiologicalReaction>
</comment>
<evidence type="ECO:0000256" key="19">
    <source>
        <dbReference type="ARBA" id="ARBA00052627"/>
    </source>
</evidence>
<feature type="binding site" evidence="27">
    <location>
        <position position="78"/>
    </location>
    <ligand>
        <name>2-oxoglutarate</name>
        <dbReference type="ChEBI" id="CHEBI:16810"/>
    </ligand>
</feature>
<dbReference type="AlphaFoldDB" id="A0AAW1V216"/>
<comment type="subunit">
    <text evidence="22">Interacts with PCNA homotrimer; this interaction is enhanced during the S-phase of the cell cycle. Interacts with nucleolar proteins NCL, UBTF and NPM1. Interacts with XRCC5-XRCC6 heterodimer.</text>
</comment>
<reference evidence="29 30" key="1">
    <citation type="submission" date="2023-03" db="EMBL/GenBank/DDBJ databases">
        <title>Genome insight into feeding habits of ladybird beetles.</title>
        <authorList>
            <person name="Li H.-S."/>
            <person name="Huang Y.-H."/>
            <person name="Pang H."/>
        </authorList>
    </citation>
    <scope>NUCLEOTIDE SEQUENCE [LARGE SCALE GENOMIC DNA]</scope>
    <source>
        <strain evidence="29">SYSU_2023b</strain>
        <tissue evidence="29">Whole body</tissue>
    </source>
</reference>
<dbReference type="InterPro" id="IPR037151">
    <property type="entry name" value="AlkB-like_sf"/>
</dbReference>
<dbReference type="SUPFAM" id="SSF51197">
    <property type="entry name" value="Clavaminate synthase-like"/>
    <property type="match status" value="1"/>
</dbReference>
<dbReference type="InterPro" id="IPR032852">
    <property type="entry name" value="ALKBH2"/>
</dbReference>
<feature type="binding site" evidence="27">
    <location>
        <position position="162"/>
    </location>
    <ligand>
        <name>2-oxoglutarate</name>
        <dbReference type="ChEBI" id="CHEBI:16810"/>
    </ligand>
</feature>
<evidence type="ECO:0000256" key="7">
    <source>
        <dbReference type="ARBA" id="ARBA00022964"/>
    </source>
</evidence>
<dbReference type="GO" id="GO:0051747">
    <property type="term" value="F:cytosine C-5 DNA demethylase activity"/>
    <property type="evidence" value="ECO:0007669"/>
    <property type="project" value="UniProtKB-ARBA"/>
</dbReference>
<evidence type="ECO:0000256" key="26">
    <source>
        <dbReference type="ARBA" id="ARBA00081727"/>
    </source>
</evidence>
<comment type="catalytic activity">
    <reaction evidence="19">
        <text>a 1,N(6)-etheno-2'-deoxyadenosine in double-stranded DNA + 2-oxoglutarate + O2 + H2O = a 2'-deoxyadenosine in double-stranded DNA + glyoxal + succinate + CO2</text>
        <dbReference type="Rhea" id="RHEA:70463"/>
        <dbReference type="Rhea" id="RHEA-COMP:17897"/>
        <dbReference type="Rhea" id="RHEA-COMP:17903"/>
        <dbReference type="ChEBI" id="CHEBI:15377"/>
        <dbReference type="ChEBI" id="CHEBI:15379"/>
        <dbReference type="ChEBI" id="CHEBI:16526"/>
        <dbReference type="ChEBI" id="CHEBI:16810"/>
        <dbReference type="ChEBI" id="CHEBI:30031"/>
        <dbReference type="ChEBI" id="CHEBI:34779"/>
        <dbReference type="ChEBI" id="CHEBI:90615"/>
        <dbReference type="ChEBI" id="CHEBI:189583"/>
    </reaction>
    <physiologicalReaction direction="left-to-right" evidence="19">
        <dbReference type="Rhea" id="RHEA:70464"/>
    </physiologicalReaction>
</comment>
<dbReference type="GO" id="GO:0005654">
    <property type="term" value="C:nucleoplasm"/>
    <property type="evidence" value="ECO:0007669"/>
    <property type="project" value="UniProtKB-SubCell"/>
</dbReference>
<evidence type="ECO:0000256" key="14">
    <source>
        <dbReference type="ARBA" id="ARBA00051189"/>
    </source>
</evidence>
<comment type="catalytic activity">
    <reaction evidence="18">
        <text>a 3,N(4)-etheno-2'-deoxycytidine in single-stranded DNA + 2-oxoglutarate + O2 + H2O = a 2'-deoxycytidine in single-stranded DNA + glyoxal + succinate + CO2</text>
        <dbReference type="Rhea" id="RHEA:70471"/>
        <dbReference type="Rhea" id="RHEA-COMP:12846"/>
        <dbReference type="Rhea" id="RHEA-COMP:17906"/>
        <dbReference type="ChEBI" id="CHEBI:15377"/>
        <dbReference type="ChEBI" id="CHEBI:15379"/>
        <dbReference type="ChEBI" id="CHEBI:16526"/>
        <dbReference type="ChEBI" id="CHEBI:16810"/>
        <dbReference type="ChEBI" id="CHEBI:30031"/>
        <dbReference type="ChEBI" id="CHEBI:34779"/>
        <dbReference type="ChEBI" id="CHEBI:85452"/>
        <dbReference type="ChEBI" id="CHEBI:189585"/>
    </reaction>
    <physiologicalReaction direction="left-to-right" evidence="18">
        <dbReference type="Rhea" id="RHEA:70472"/>
    </physiologicalReaction>
</comment>
<keyword evidence="8" id="KW-0560">Oxidoreductase</keyword>
<comment type="caution">
    <text evidence="29">The sequence shown here is derived from an EMBL/GenBank/DDBJ whole genome shotgun (WGS) entry which is preliminary data.</text>
</comment>
<dbReference type="GO" id="GO:0035516">
    <property type="term" value="F:broad specificity oxidative DNA demethylase activity"/>
    <property type="evidence" value="ECO:0007669"/>
    <property type="project" value="UniProtKB-EC"/>
</dbReference>
<comment type="catalytic activity">
    <reaction evidence="20">
        <text>an N(1)-methyl-2'-deoxyadenosine in double-stranded DNA + 2-oxoglutarate + O2 = a 2'-deoxyadenosine in double-stranded DNA + formaldehyde + succinate + CO2 + H(+)</text>
        <dbReference type="Rhea" id="RHEA:70443"/>
        <dbReference type="Rhea" id="RHEA-COMP:14236"/>
        <dbReference type="Rhea" id="RHEA-COMP:17897"/>
        <dbReference type="ChEBI" id="CHEBI:15378"/>
        <dbReference type="ChEBI" id="CHEBI:15379"/>
        <dbReference type="ChEBI" id="CHEBI:16526"/>
        <dbReference type="ChEBI" id="CHEBI:16810"/>
        <dbReference type="ChEBI" id="CHEBI:16842"/>
        <dbReference type="ChEBI" id="CHEBI:30031"/>
        <dbReference type="ChEBI" id="CHEBI:90615"/>
        <dbReference type="ChEBI" id="CHEBI:139096"/>
    </reaction>
    <physiologicalReaction direction="left-to-right" evidence="20">
        <dbReference type="Rhea" id="RHEA:70444"/>
    </physiologicalReaction>
</comment>
<evidence type="ECO:0000256" key="16">
    <source>
        <dbReference type="ARBA" id="ARBA00051434"/>
    </source>
</evidence>
<dbReference type="PANTHER" id="PTHR31573">
    <property type="entry name" value="ALPHA-KETOGLUTARATE-DEPENDENT DIOXYGENASE ALKB HOMOLOG 2"/>
    <property type="match status" value="1"/>
</dbReference>
<evidence type="ECO:0000256" key="17">
    <source>
        <dbReference type="ARBA" id="ARBA00051755"/>
    </source>
</evidence>
<comment type="catalytic activity">
    <reaction evidence="12">
        <text>an N(1)-methyl-2'-deoxyadenosine in single-stranded DNA + 2-oxoglutarate + O2 = a 2'-deoxyadenosine in single-stranded DNA + formaldehyde + succinate + CO2 + H(+)</text>
        <dbReference type="Rhea" id="RHEA:70447"/>
        <dbReference type="Rhea" id="RHEA-COMP:17895"/>
        <dbReference type="Rhea" id="RHEA-COMP:17896"/>
        <dbReference type="ChEBI" id="CHEBI:15378"/>
        <dbReference type="ChEBI" id="CHEBI:15379"/>
        <dbReference type="ChEBI" id="CHEBI:16526"/>
        <dbReference type="ChEBI" id="CHEBI:16810"/>
        <dbReference type="ChEBI" id="CHEBI:16842"/>
        <dbReference type="ChEBI" id="CHEBI:30031"/>
        <dbReference type="ChEBI" id="CHEBI:90615"/>
        <dbReference type="ChEBI" id="CHEBI:139096"/>
    </reaction>
    <physiologicalReaction direction="left-to-right" evidence="12">
        <dbReference type="Rhea" id="RHEA:70448"/>
    </physiologicalReaction>
</comment>
<comment type="catalytic activity">
    <reaction evidence="14">
        <text>a 1,N(6)-etheno-2'-deoxyadenosine in single-stranded DNA + 2-oxoglutarate + O2 + H2O = a 2'-deoxyadenosine in single-stranded DNA + glyoxal + succinate + CO2</text>
        <dbReference type="Rhea" id="RHEA:70459"/>
        <dbReference type="Rhea" id="RHEA-COMP:17896"/>
        <dbReference type="Rhea" id="RHEA-COMP:17904"/>
        <dbReference type="ChEBI" id="CHEBI:15377"/>
        <dbReference type="ChEBI" id="CHEBI:15379"/>
        <dbReference type="ChEBI" id="CHEBI:16526"/>
        <dbReference type="ChEBI" id="CHEBI:16810"/>
        <dbReference type="ChEBI" id="CHEBI:30031"/>
        <dbReference type="ChEBI" id="CHEBI:34779"/>
        <dbReference type="ChEBI" id="CHEBI:90615"/>
        <dbReference type="ChEBI" id="CHEBI:189583"/>
    </reaction>
    <physiologicalReaction direction="left-to-right" evidence="14">
        <dbReference type="Rhea" id="RHEA:70460"/>
    </physiologicalReaction>
</comment>
<dbReference type="EMBL" id="JARQZJ010000098">
    <property type="protein sequence ID" value="KAK9886126.1"/>
    <property type="molecule type" value="Genomic_DNA"/>
</dbReference>
<feature type="binding site" evidence="27">
    <location>
        <position position="160"/>
    </location>
    <ligand>
        <name>2-oxoglutarate</name>
        <dbReference type="ChEBI" id="CHEBI:16810"/>
    </ligand>
</feature>
<protein>
    <recommendedName>
        <fullName evidence="24">DNA oxidative demethylase ALKBH2</fullName>
        <ecNumber evidence="23">1.14.11.33</ecNumber>
    </recommendedName>
    <alternativeName>
        <fullName evidence="25">Alkylated DNA repair protein alkB homolog 2</fullName>
    </alternativeName>
    <alternativeName>
        <fullName evidence="26">Alpha-ketoglutarate-dependent dioxygenase alkB homolog 2</fullName>
    </alternativeName>
</protein>
<organism evidence="29 30">
    <name type="scientific">Henosepilachna vigintioctopunctata</name>
    <dbReference type="NCBI Taxonomy" id="420089"/>
    <lineage>
        <taxon>Eukaryota</taxon>
        <taxon>Metazoa</taxon>
        <taxon>Ecdysozoa</taxon>
        <taxon>Arthropoda</taxon>
        <taxon>Hexapoda</taxon>
        <taxon>Insecta</taxon>
        <taxon>Pterygota</taxon>
        <taxon>Neoptera</taxon>
        <taxon>Endopterygota</taxon>
        <taxon>Coleoptera</taxon>
        <taxon>Polyphaga</taxon>
        <taxon>Cucujiformia</taxon>
        <taxon>Coccinelloidea</taxon>
        <taxon>Coccinellidae</taxon>
        <taxon>Epilachninae</taxon>
        <taxon>Epilachnini</taxon>
        <taxon>Henosepilachna</taxon>
    </lineage>
</organism>
<feature type="binding site" evidence="27">
    <location>
        <position position="144"/>
    </location>
    <ligand>
        <name>2-oxoglutarate</name>
        <dbReference type="ChEBI" id="CHEBI:16810"/>
    </ligand>
</feature>
<dbReference type="InterPro" id="IPR027450">
    <property type="entry name" value="AlkB-like"/>
</dbReference>
<comment type="subcellular location">
    <subcellularLocation>
        <location evidence="2">Nucleus</location>
        <location evidence="2">Nucleolus</location>
    </subcellularLocation>
    <subcellularLocation>
        <location evidence="3">Nucleus</location>
        <location evidence="3">Nucleoplasm</location>
    </subcellularLocation>
</comment>
<evidence type="ECO:0000256" key="6">
    <source>
        <dbReference type="ARBA" id="ARBA00022842"/>
    </source>
</evidence>
<keyword evidence="6" id="KW-0460">Magnesium</keyword>
<comment type="catalytic activity">
    <reaction evidence="21">
        <text>a methylated nucleobase within DNA + 2-oxoglutarate + O2 = a nucleobase within DNA + formaldehyde + succinate + CO2</text>
        <dbReference type="Rhea" id="RHEA:30299"/>
        <dbReference type="Rhea" id="RHEA-COMP:12192"/>
        <dbReference type="Rhea" id="RHEA-COMP:12193"/>
        <dbReference type="ChEBI" id="CHEBI:15379"/>
        <dbReference type="ChEBI" id="CHEBI:16526"/>
        <dbReference type="ChEBI" id="CHEBI:16810"/>
        <dbReference type="ChEBI" id="CHEBI:16842"/>
        <dbReference type="ChEBI" id="CHEBI:30031"/>
        <dbReference type="ChEBI" id="CHEBI:32875"/>
        <dbReference type="ChEBI" id="CHEBI:64428"/>
        <dbReference type="EC" id="1.14.11.33"/>
    </reaction>
    <physiologicalReaction direction="left-to-right" evidence="21">
        <dbReference type="Rhea" id="RHEA:30300"/>
    </physiologicalReaction>
</comment>
<dbReference type="InterPro" id="IPR005123">
    <property type="entry name" value="Oxoglu/Fe-dep_dioxygenase_dom"/>
</dbReference>
<evidence type="ECO:0000256" key="20">
    <source>
        <dbReference type="ARBA" id="ARBA00052800"/>
    </source>
</evidence>
<accession>A0AAW1V216</accession>
<keyword evidence="7" id="KW-0223">Dioxygenase</keyword>
<keyword evidence="30" id="KW-1185">Reference proteome</keyword>
<evidence type="ECO:0000256" key="18">
    <source>
        <dbReference type="ARBA" id="ARBA00052597"/>
    </source>
</evidence>
<evidence type="ECO:0000256" key="15">
    <source>
        <dbReference type="ARBA" id="ARBA00051376"/>
    </source>
</evidence>
<dbReference type="GO" id="GO:0008198">
    <property type="term" value="F:ferrous iron binding"/>
    <property type="evidence" value="ECO:0007669"/>
    <property type="project" value="TreeGrafter"/>
</dbReference>
<sequence>MELHYFKTSHDSKLFIVCVGGDSGFPRHYKFSGVTLPAKEWIPPLLSIKKLLQKVTGFKYNFVLVNRYRNGTDHMGEHRDDEAELDPDVPIASLSLGQERTFVLKHMNSRKNAKEQNNIKPIKIELQHGSLLLMNPPTNKFWYHSVPIRKNADRERINLTFRSIIK</sequence>
<evidence type="ECO:0000256" key="21">
    <source>
        <dbReference type="ARBA" id="ARBA00053025"/>
    </source>
</evidence>
<comment type="catalytic activity">
    <reaction evidence="13">
        <text>an N(3)-methyl-2'-deoxycytidine in single-stranded DNA + 2-oxoglutarate + O2 = a 2'-deoxycytidine in single-stranded DNA + formaldehyde + succinate + CO2 + H(+)</text>
        <dbReference type="Rhea" id="RHEA:70435"/>
        <dbReference type="Rhea" id="RHEA-COMP:12846"/>
        <dbReference type="Rhea" id="RHEA-COMP:17894"/>
        <dbReference type="ChEBI" id="CHEBI:15378"/>
        <dbReference type="ChEBI" id="CHEBI:15379"/>
        <dbReference type="ChEBI" id="CHEBI:16526"/>
        <dbReference type="ChEBI" id="CHEBI:16810"/>
        <dbReference type="ChEBI" id="CHEBI:16842"/>
        <dbReference type="ChEBI" id="CHEBI:30031"/>
        <dbReference type="ChEBI" id="CHEBI:85452"/>
        <dbReference type="ChEBI" id="CHEBI:139075"/>
    </reaction>
    <physiologicalReaction direction="left-to-right" evidence="13">
        <dbReference type="Rhea" id="RHEA:70436"/>
    </physiologicalReaction>
</comment>
<evidence type="ECO:0000256" key="23">
    <source>
        <dbReference type="ARBA" id="ARBA00066725"/>
    </source>
</evidence>